<protein>
    <recommendedName>
        <fullName evidence="4">CBM-cenC domain-containing protein</fullName>
    </recommendedName>
</protein>
<dbReference type="STRING" id="56646.A0A2L2TB26"/>
<dbReference type="GeneID" id="37259880"/>
<evidence type="ECO:0000256" key="1">
    <source>
        <dbReference type="SAM" id="SignalP"/>
    </source>
</evidence>
<organism evidence="2 3">
    <name type="scientific">Fusarium venenatum</name>
    <dbReference type="NCBI Taxonomy" id="56646"/>
    <lineage>
        <taxon>Eukaryota</taxon>
        <taxon>Fungi</taxon>
        <taxon>Dikarya</taxon>
        <taxon>Ascomycota</taxon>
        <taxon>Pezizomycotina</taxon>
        <taxon>Sordariomycetes</taxon>
        <taxon>Hypocreomycetidae</taxon>
        <taxon>Hypocreales</taxon>
        <taxon>Nectriaceae</taxon>
        <taxon>Fusarium</taxon>
    </lineage>
</organism>
<proteinExistence type="predicted"/>
<reference evidence="3" key="1">
    <citation type="submission" date="2014-10" db="EMBL/GenBank/DDBJ databases">
        <authorList>
            <person name="King R."/>
        </authorList>
    </citation>
    <scope>NUCLEOTIDE SEQUENCE [LARGE SCALE GENOMIC DNA]</scope>
    <source>
        <strain evidence="3">A3/5</strain>
    </source>
</reference>
<dbReference type="OrthoDB" id="5092547at2759"/>
<dbReference type="KEGG" id="fvn:FVRRES_08241"/>
<evidence type="ECO:0000313" key="2">
    <source>
        <dbReference type="EMBL" id="CEI68164.1"/>
    </source>
</evidence>
<dbReference type="Proteomes" id="UP000245910">
    <property type="component" value="Chromosome III"/>
</dbReference>
<dbReference type="RefSeq" id="XP_025591879.1">
    <property type="nucleotide sequence ID" value="XM_025736972.2"/>
</dbReference>
<dbReference type="AlphaFoldDB" id="A0A2L2TB26"/>
<dbReference type="EMBL" id="LN649231">
    <property type="protein sequence ID" value="CEI68164.1"/>
    <property type="molecule type" value="Genomic_DNA"/>
</dbReference>
<name>A0A2L2TB26_9HYPO</name>
<evidence type="ECO:0008006" key="4">
    <source>
        <dbReference type="Google" id="ProtNLM"/>
    </source>
</evidence>
<keyword evidence="1" id="KW-0732">Signal</keyword>
<sequence length="271" mass="28683">MVRFSVLPAAAVTLFLFGVEASPCKPLTTGVTSIAESSSTVVPDSTETSLDSTAITTIVDATTTVQEESTETATETSFAESVSTVASDTTITSVVVTTTTAVADSTTAAQEEPTTTGAPACVETQLFINPNFDNSNDNITPWTSNGGITHTAPQSGTNAVSFTWRDNGVGTGSVQQSLSNLYGTYKFSYYYRFISASPGADYTCDMELKVGGTSLRGDFDYWQGDWRSGSVIFSDVNVAQADVQLIASCGGEFREIQVAVDTLEFKRICSL</sequence>
<dbReference type="Gene3D" id="2.60.120.260">
    <property type="entry name" value="Galactose-binding domain-like"/>
    <property type="match status" value="1"/>
</dbReference>
<feature type="signal peptide" evidence="1">
    <location>
        <begin position="1"/>
        <end position="21"/>
    </location>
</feature>
<keyword evidence="3" id="KW-1185">Reference proteome</keyword>
<evidence type="ECO:0000313" key="3">
    <source>
        <dbReference type="Proteomes" id="UP000245910"/>
    </source>
</evidence>
<feature type="chain" id="PRO_5014850226" description="CBM-cenC domain-containing protein" evidence="1">
    <location>
        <begin position="22"/>
        <end position="271"/>
    </location>
</feature>
<accession>A0A2L2TB26</accession>